<accession>A0ABN1EKH1</accession>
<reference evidence="1 2" key="1">
    <citation type="journal article" date="2019" name="Int. J. Syst. Evol. Microbiol.">
        <title>The Global Catalogue of Microorganisms (GCM) 10K type strain sequencing project: providing services to taxonomists for standard genome sequencing and annotation.</title>
        <authorList>
            <consortium name="The Broad Institute Genomics Platform"/>
            <consortium name="The Broad Institute Genome Sequencing Center for Infectious Disease"/>
            <person name="Wu L."/>
            <person name="Ma J."/>
        </authorList>
    </citation>
    <scope>NUCLEOTIDE SEQUENCE [LARGE SCALE GENOMIC DNA]</scope>
    <source>
        <strain evidence="1 2">JCM 9933</strain>
    </source>
</reference>
<dbReference type="InterPro" id="IPR010342">
    <property type="entry name" value="DUF938"/>
</dbReference>
<dbReference type="PANTHER" id="PTHR20974">
    <property type="entry name" value="UPF0585 PROTEIN CG18661"/>
    <property type="match status" value="1"/>
</dbReference>
<evidence type="ECO:0000313" key="1">
    <source>
        <dbReference type="EMBL" id="GAA0568518.1"/>
    </source>
</evidence>
<comment type="caution">
    <text evidence="1">The sequence shown here is derived from an EMBL/GenBank/DDBJ whole genome shotgun (WGS) entry which is preliminary data.</text>
</comment>
<keyword evidence="2" id="KW-1185">Reference proteome</keyword>
<dbReference type="Pfam" id="PF06080">
    <property type="entry name" value="DUF938"/>
    <property type="match status" value="1"/>
</dbReference>
<dbReference type="RefSeq" id="WP_343893390.1">
    <property type="nucleotide sequence ID" value="NZ_BAAAFZ010000006.1"/>
</dbReference>
<organism evidence="1 2">
    <name type="scientific">Craurococcus roseus</name>
    <dbReference type="NCBI Taxonomy" id="77585"/>
    <lineage>
        <taxon>Bacteria</taxon>
        <taxon>Pseudomonadati</taxon>
        <taxon>Pseudomonadota</taxon>
        <taxon>Alphaproteobacteria</taxon>
        <taxon>Acetobacterales</taxon>
        <taxon>Acetobacteraceae</taxon>
        <taxon>Craurococcus</taxon>
    </lineage>
</organism>
<dbReference type="EMBL" id="BAAAFZ010000006">
    <property type="protein sequence ID" value="GAA0568518.1"/>
    <property type="molecule type" value="Genomic_DNA"/>
</dbReference>
<gene>
    <name evidence="1" type="ORF">GCM10009416_03310</name>
</gene>
<protein>
    <submittedName>
        <fullName evidence="1">DUF938 domain-containing protein</fullName>
    </submittedName>
</protein>
<dbReference type="Gene3D" id="3.40.50.150">
    <property type="entry name" value="Vaccinia Virus protein VP39"/>
    <property type="match status" value="1"/>
</dbReference>
<dbReference type="Proteomes" id="UP001501588">
    <property type="component" value="Unassembled WGS sequence"/>
</dbReference>
<evidence type="ECO:0000313" key="2">
    <source>
        <dbReference type="Proteomes" id="UP001501588"/>
    </source>
</evidence>
<dbReference type="SUPFAM" id="SSF53335">
    <property type="entry name" value="S-adenosyl-L-methionine-dependent methyltransferases"/>
    <property type="match status" value="1"/>
</dbReference>
<name>A0ABN1EKH1_9PROT</name>
<proteinExistence type="predicted"/>
<sequence>MTSDDARHHAPATARNREPILAALRRHLPERGLVLEVASGTGEHAIHFASALPGLVFQPSDPDPGARASIDAWAAGARLSNLRAAIALDAAAPDWERAVVGGMVDAVLCVNMVHIAPWAATPGLVRGAARLLPAGGVLCLYGPFKRGGWHTAPSNAAFDADLRASDPAWGVRDLEAVADEAAARGFAQPVVDEMPANNLFVVFRRG</sequence>
<dbReference type="PANTHER" id="PTHR20974:SF0">
    <property type="entry name" value="UPF0585 PROTEIN CG18661"/>
    <property type="match status" value="1"/>
</dbReference>
<dbReference type="InterPro" id="IPR029063">
    <property type="entry name" value="SAM-dependent_MTases_sf"/>
</dbReference>